<dbReference type="GO" id="GO:0007165">
    <property type="term" value="P:signal transduction"/>
    <property type="evidence" value="ECO:0007669"/>
    <property type="project" value="InterPro"/>
</dbReference>
<keyword evidence="2" id="KW-0343">GTPase activation</keyword>
<dbReference type="Gene3D" id="1.25.40.200">
    <property type="entry name" value="Ran-GTPase activating protein 1, C-terminal domain"/>
    <property type="match status" value="1"/>
</dbReference>
<feature type="domain" description="Ran-GTPase activating protein 1 C-terminal" evidence="7">
    <location>
        <begin position="400"/>
        <end position="566"/>
    </location>
</feature>
<dbReference type="SMART" id="SM00368">
    <property type="entry name" value="LRR_RI"/>
    <property type="match status" value="8"/>
</dbReference>
<proteinExistence type="predicted"/>
<reference evidence="8" key="1">
    <citation type="submission" date="2019-08" db="EMBL/GenBank/DDBJ databases">
        <title>The improved chromosome-level genome for the pearl oyster Pinctada fucata martensii using PacBio sequencing and Hi-C.</title>
        <authorList>
            <person name="Zheng Z."/>
        </authorList>
    </citation>
    <scope>NUCLEOTIDE SEQUENCE</scope>
    <source>
        <strain evidence="8">ZZ-2019</strain>
        <tissue evidence="8">Adductor muscle</tissue>
    </source>
</reference>
<feature type="region of interest" description="Disordered" evidence="6">
    <location>
        <begin position="358"/>
        <end position="389"/>
    </location>
</feature>
<dbReference type="EMBL" id="VSWD01000006">
    <property type="protein sequence ID" value="KAK3099147.1"/>
    <property type="molecule type" value="Genomic_DNA"/>
</dbReference>
<keyword evidence="5" id="KW-0539">Nucleus</keyword>
<comment type="caution">
    <text evidence="8">The sequence shown here is derived from an EMBL/GenBank/DDBJ whole genome shotgun (WGS) entry which is preliminary data.</text>
</comment>
<protein>
    <recommendedName>
        <fullName evidence="7">Ran-GTPase activating protein 1 C-terminal domain-containing protein</fullName>
    </recommendedName>
</protein>
<dbReference type="GO" id="GO:0006913">
    <property type="term" value="P:nucleocytoplasmic transport"/>
    <property type="evidence" value="ECO:0007669"/>
    <property type="project" value="TreeGrafter"/>
</dbReference>
<dbReference type="GO" id="GO:0005829">
    <property type="term" value="C:cytosol"/>
    <property type="evidence" value="ECO:0007669"/>
    <property type="project" value="TreeGrafter"/>
</dbReference>
<dbReference type="GO" id="GO:0005096">
    <property type="term" value="F:GTPase activator activity"/>
    <property type="evidence" value="ECO:0007669"/>
    <property type="project" value="UniProtKB-KW"/>
</dbReference>
<dbReference type="Gene3D" id="3.80.10.10">
    <property type="entry name" value="Ribonuclease Inhibitor"/>
    <property type="match status" value="1"/>
</dbReference>
<name>A0AA88Y6T4_PINIB</name>
<accession>A0AA88Y6T4</accession>
<evidence type="ECO:0000256" key="6">
    <source>
        <dbReference type="SAM" id="MobiDB-lite"/>
    </source>
</evidence>
<dbReference type="InterPro" id="IPR009109">
    <property type="entry name" value="Ran_GTPase_activating_1_C"/>
</dbReference>
<dbReference type="SUPFAM" id="SSF69099">
    <property type="entry name" value="Ran-GTPase activating protein 1 (RanGAP1), C-terminal domain"/>
    <property type="match status" value="1"/>
</dbReference>
<dbReference type="CDD" id="cd00116">
    <property type="entry name" value="LRR_RI"/>
    <property type="match status" value="1"/>
</dbReference>
<dbReference type="InterPro" id="IPR001611">
    <property type="entry name" value="Leu-rich_rpt"/>
</dbReference>
<dbReference type="Pfam" id="PF13516">
    <property type="entry name" value="LRR_6"/>
    <property type="match status" value="5"/>
</dbReference>
<keyword evidence="4" id="KW-0677">Repeat</keyword>
<evidence type="ECO:0000313" key="8">
    <source>
        <dbReference type="EMBL" id="KAK3099147.1"/>
    </source>
</evidence>
<dbReference type="GO" id="GO:0005634">
    <property type="term" value="C:nucleus"/>
    <property type="evidence" value="ECO:0007669"/>
    <property type="project" value="UniProtKB-SubCell"/>
</dbReference>
<evidence type="ECO:0000256" key="5">
    <source>
        <dbReference type="ARBA" id="ARBA00023242"/>
    </source>
</evidence>
<dbReference type="GO" id="GO:0048471">
    <property type="term" value="C:perinuclear region of cytoplasm"/>
    <property type="evidence" value="ECO:0007669"/>
    <property type="project" value="TreeGrafter"/>
</dbReference>
<dbReference type="SUPFAM" id="SSF52047">
    <property type="entry name" value="RNI-like"/>
    <property type="match status" value="1"/>
</dbReference>
<gene>
    <name evidence="8" type="ORF">FSP39_000136</name>
</gene>
<evidence type="ECO:0000259" key="7">
    <source>
        <dbReference type="Pfam" id="PF07834"/>
    </source>
</evidence>
<evidence type="ECO:0000256" key="2">
    <source>
        <dbReference type="ARBA" id="ARBA00022468"/>
    </source>
</evidence>
<keyword evidence="3" id="KW-0433">Leucine-rich repeat</keyword>
<feature type="compositionally biased region" description="Acidic residues" evidence="6">
    <location>
        <begin position="359"/>
        <end position="389"/>
    </location>
</feature>
<dbReference type="InterPro" id="IPR032675">
    <property type="entry name" value="LRR_dom_sf"/>
</dbReference>
<dbReference type="InterPro" id="IPR036720">
    <property type="entry name" value="RanGAP1_C_sf"/>
</dbReference>
<dbReference type="Pfam" id="PF07834">
    <property type="entry name" value="RanGAP1_C"/>
    <property type="match status" value="1"/>
</dbReference>
<dbReference type="AlphaFoldDB" id="A0AA88Y6T4"/>
<evidence type="ECO:0000313" key="9">
    <source>
        <dbReference type="Proteomes" id="UP001186944"/>
    </source>
</evidence>
<organism evidence="8 9">
    <name type="scientific">Pinctada imbricata</name>
    <name type="common">Atlantic pearl-oyster</name>
    <name type="synonym">Pinctada martensii</name>
    <dbReference type="NCBI Taxonomy" id="66713"/>
    <lineage>
        <taxon>Eukaryota</taxon>
        <taxon>Metazoa</taxon>
        <taxon>Spiralia</taxon>
        <taxon>Lophotrochozoa</taxon>
        <taxon>Mollusca</taxon>
        <taxon>Bivalvia</taxon>
        <taxon>Autobranchia</taxon>
        <taxon>Pteriomorphia</taxon>
        <taxon>Pterioida</taxon>
        <taxon>Pterioidea</taxon>
        <taxon>Pteriidae</taxon>
        <taxon>Pinctada</taxon>
    </lineage>
</organism>
<evidence type="ECO:0000256" key="3">
    <source>
        <dbReference type="ARBA" id="ARBA00022614"/>
    </source>
</evidence>
<dbReference type="Proteomes" id="UP001186944">
    <property type="component" value="Unassembled WGS sequence"/>
</dbReference>
<dbReference type="PANTHER" id="PTHR24113:SF12">
    <property type="entry name" value="RAN GTPASE-ACTIVATING PROTEIN 1"/>
    <property type="match status" value="1"/>
</dbReference>
<dbReference type="FunFam" id="3.80.10.10:FF:000142">
    <property type="entry name" value="Ran GTPase activating protein 1"/>
    <property type="match status" value="1"/>
</dbReference>
<comment type="subcellular location">
    <subcellularLocation>
        <location evidence="1">Nucleus</location>
    </subcellularLocation>
</comment>
<sequence>MASSDVSDVADQLAKTKVDEQYELNFKGRGLKLNTAEDAKDIIKEIEECRTMTALRLEGNTMGVEAAEAIAKAIQKHPEFKRALWSDMFTGRLKTEIPKALQFLGDSMIQAGVGLVELDLSDNAFGPNGVVGLVDFIKSPSCYTLQELRLNNNGLGIGGGKMLAESLTECHKRSMEAGKPFCLKVFISGRNRLENDGAMALAKVFKLVGTLEEVAMPQNGIYHPGITALADAFSQNPRLKILNLSDNTFTQAGAKSMAKVLPKLQEIEVINFSDCLLKTEGALALSKALKEGHTKLKELNLYGNEINKTGANAVAENMENKPALLRLDLNCNMLGEEGVDEVRGTMEAMGKLDALASLSEDEGSDEEDEEHGDGDGEEIPAEEEREGEVVDDPALQVKGKAITPKKQTVSIKEFVSFPSPSKLIGLGDQRAQVITDELGQDISDMEKAVQMFMKVSSVVTQDDMETKEAACQCADRIMEETIQRNADVAAAMVANTLLVYLGVIKGEDKKYRPPSNITGPLLILEHMVRQPYFPKFSREILQTFIGKPNPILDHASTARHKLLQTLFTF</sequence>
<evidence type="ECO:0000256" key="4">
    <source>
        <dbReference type="ARBA" id="ARBA00022737"/>
    </source>
</evidence>
<evidence type="ECO:0000256" key="1">
    <source>
        <dbReference type="ARBA" id="ARBA00004123"/>
    </source>
</evidence>
<dbReference type="GO" id="GO:0031267">
    <property type="term" value="F:small GTPase binding"/>
    <property type="evidence" value="ECO:0007669"/>
    <property type="project" value="TreeGrafter"/>
</dbReference>
<dbReference type="InterPro" id="IPR027038">
    <property type="entry name" value="RanGap"/>
</dbReference>
<dbReference type="PANTHER" id="PTHR24113">
    <property type="entry name" value="RAN GTPASE-ACTIVATING PROTEIN 1"/>
    <property type="match status" value="1"/>
</dbReference>
<keyword evidence="9" id="KW-1185">Reference proteome</keyword>